<sequence length="278" mass="29358">MADTDPYFLGLDIGGTKLSASVILDNGEVLNLGYLPLTSLDQLGDSANRLLDSFSIQGAQRVGVAVAAWVSSRSKSPVFSPHRPELIRTDFVKLLGLEGPSRIVVDNDANCAAFSELDLLGDSTTAVVNFGTGIGMAIVQDGELLRGSEGFAGELGHCYAGGVVICECGARGCLESELRACFVTSADTLDVAQTKMSRYVELGAMGLSWVIRILNPREIVVGGGVPLFWENFVGDLIGALPSYIPASQSFTLPLVRPSLHKEYSGSVGAALMARSNLQ</sequence>
<dbReference type="PANTHER" id="PTHR18964:SF149">
    <property type="entry name" value="BIFUNCTIONAL UDP-N-ACETYLGLUCOSAMINE 2-EPIMERASE_N-ACETYLMANNOSAMINE KINASE"/>
    <property type="match status" value="1"/>
</dbReference>
<dbReference type="EMBL" id="FQUL01000011">
    <property type="protein sequence ID" value="SHE58191.1"/>
    <property type="molecule type" value="Genomic_DNA"/>
</dbReference>
<dbReference type="Gene3D" id="3.30.420.40">
    <property type="match status" value="2"/>
</dbReference>
<dbReference type="AlphaFoldDB" id="A0A1M4UN47"/>
<keyword evidence="3" id="KW-1185">Reference proteome</keyword>
<dbReference type="InterPro" id="IPR000600">
    <property type="entry name" value="ROK"/>
</dbReference>
<keyword evidence="2" id="KW-0418">Kinase</keyword>
<accession>A0A1M4UN47</accession>
<evidence type="ECO:0000313" key="2">
    <source>
        <dbReference type="EMBL" id="SHE58191.1"/>
    </source>
</evidence>
<organism evidence="2 3">
    <name type="scientific">Ferrithrix thermotolerans DSM 19514</name>
    <dbReference type="NCBI Taxonomy" id="1121881"/>
    <lineage>
        <taxon>Bacteria</taxon>
        <taxon>Bacillati</taxon>
        <taxon>Actinomycetota</taxon>
        <taxon>Acidimicrobiia</taxon>
        <taxon>Acidimicrobiales</taxon>
        <taxon>Acidimicrobiaceae</taxon>
        <taxon>Ferrithrix</taxon>
    </lineage>
</organism>
<name>A0A1M4UN47_9ACTN</name>
<evidence type="ECO:0000313" key="3">
    <source>
        <dbReference type="Proteomes" id="UP000184295"/>
    </source>
</evidence>
<gene>
    <name evidence="2" type="ORF">SAMN02745225_01044</name>
</gene>
<comment type="similarity">
    <text evidence="1">Belongs to the ROK (NagC/XylR) family.</text>
</comment>
<dbReference type="Proteomes" id="UP000184295">
    <property type="component" value="Unassembled WGS sequence"/>
</dbReference>
<keyword evidence="2" id="KW-0808">Transferase</keyword>
<dbReference type="RefSeq" id="WP_072789573.1">
    <property type="nucleotide sequence ID" value="NZ_FQUL01000011.1"/>
</dbReference>
<dbReference type="InterPro" id="IPR043129">
    <property type="entry name" value="ATPase_NBD"/>
</dbReference>
<dbReference type="STRING" id="1121881.SAMN02745225_01044"/>
<reference evidence="3" key="1">
    <citation type="submission" date="2016-11" db="EMBL/GenBank/DDBJ databases">
        <authorList>
            <person name="Varghese N."/>
            <person name="Submissions S."/>
        </authorList>
    </citation>
    <scope>NUCLEOTIDE SEQUENCE [LARGE SCALE GENOMIC DNA]</scope>
    <source>
        <strain evidence="3">DSM 19514</strain>
    </source>
</reference>
<dbReference type="OrthoDB" id="9810372at2"/>
<dbReference type="GO" id="GO:0016301">
    <property type="term" value="F:kinase activity"/>
    <property type="evidence" value="ECO:0007669"/>
    <property type="project" value="UniProtKB-KW"/>
</dbReference>
<protein>
    <submittedName>
        <fullName evidence="2">Glucokinase</fullName>
    </submittedName>
</protein>
<dbReference type="PANTHER" id="PTHR18964">
    <property type="entry name" value="ROK (REPRESSOR, ORF, KINASE) FAMILY"/>
    <property type="match status" value="1"/>
</dbReference>
<dbReference type="Pfam" id="PF00480">
    <property type="entry name" value="ROK"/>
    <property type="match status" value="1"/>
</dbReference>
<proteinExistence type="inferred from homology"/>
<dbReference type="SUPFAM" id="SSF53067">
    <property type="entry name" value="Actin-like ATPase domain"/>
    <property type="match status" value="1"/>
</dbReference>
<evidence type="ECO:0000256" key="1">
    <source>
        <dbReference type="ARBA" id="ARBA00006479"/>
    </source>
</evidence>